<name>A0A6I2UFP2_9FIRM</name>
<reference evidence="2 3" key="1">
    <citation type="submission" date="2019-08" db="EMBL/GenBank/DDBJ databases">
        <title>In-depth cultivation of the pig gut microbiome towards novel bacterial diversity and tailored functional studies.</title>
        <authorList>
            <person name="Wylensek D."/>
            <person name="Hitch T.C.A."/>
            <person name="Clavel T."/>
        </authorList>
    </citation>
    <scope>NUCLEOTIDE SEQUENCE [LARGE SCALE GENOMIC DNA]</scope>
    <source>
        <strain evidence="2 3">WCA-693-APC-5D-A</strain>
    </source>
</reference>
<dbReference type="PANTHER" id="PTHR35596:SF1">
    <property type="entry name" value="MICROBIAL-TYPE PARG CATALYTIC DOMAIN-CONTAINING PROTEIN"/>
    <property type="match status" value="1"/>
</dbReference>
<proteinExistence type="predicted"/>
<dbReference type="PANTHER" id="PTHR35596">
    <property type="entry name" value="DUF2263 DOMAIN-CONTAINING PROTEIN"/>
    <property type="match status" value="1"/>
</dbReference>
<feature type="domain" description="Microbial-type PARG catalytic" evidence="1">
    <location>
        <begin position="26"/>
        <end position="171"/>
    </location>
</feature>
<organism evidence="2 3">
    <name type="scientific">Anaerovibrio slackiae</name>
    <dbReference type="NCBI Taxonomy" id="2652309"/>
    <lineage>
        <taxon>Bacteria</taxon>
        <taxon>Bacillati</taxon>
        <taxon>Bacillota</taxon>
        <taxon>Negativicutes</taxon>
        <taxon>Selenomonadales</taxon>
        <taxon>Selenomonadaceae</taxon>
        <taxon>Anaerovibrio</taxon>
    </lineage>
</organism>
<comment type="caution">
    <text evidence="2">The sequence shown here is derived from an EMBL/GenBank/DDBJ whole genome shotgun (WGS) entry which is preliminary data.</text>
</comment>
<dbReference type="InterPro" id="IPR043472">
    <property type="entry name" value="Macro_dom-like"/>
</dbReference>
<dbReference type="NCBIfam" id="TIGR02452">
    <property type="entry name" value="TIGR02452 family protein"/>
    <property type="match status" value="1"/>
</dbReference>
<evidence type="ECO:0000313" key="2">
    <source>
        <dbReference type="EMBL" id="MSU09557.1"/>
    </source>
</evidence>
<dbReference type="InterPro" id="IPR019261">
    <property type="entry name" value="PARG_cat_microbial"/>
</dbReference>
<dbReference type="SUPFAM" id="SSF52949">
    <property type="entry name" value="Macro domain-like"/>
    <property type="match status" value="1"/>
</dbReference>
<dbReference type="Pfam" id="PF10021">
    <property type="entry name" value="PARG_cat_microb"/>
    <property type="match status" value="1"/>
</dbReference>
<evidence type="ECO:0000259" key="1">
    <source>
        <dbReference type="Pfam" id="PF10021"/>
    </source>
</evidence>
<evidence type="ECO:0000313" key="3">
    <source>
        <dbReference type="Proteomes" id="UP000433181"/>
    </source>
</evidence>
<keyword evidence="3" id="KW-1185">Reference proteome</keyword>
<dbReference type="InterPro" id="IPR012664">
    <property type="entry name" value="CHP02452"/>
</dbReference>
<protein>
    <submittedName>
        <fullName evidence="2">TIGR02452 family protein</fullName>
    </submittedName>
</protein>
<dbReference type="Proteomes" id="UP000433181">
    <property type="component" value="Unassembled WGS sequence"/>
</dbReference>
<dbReference type="RefSeq" id="WP_154407727.1">
    <property type="nucleotide sequence ID" value="NZ_VUNR01000026.1"/>
</dbReference>
<sequence length="525" mass="59589">MNEAITKKKYRSQGSYTERMRLKKIAKETMKITRQGYYELNGMRIELPKRKYDEVIAITPEQADAARWSLLGRKLSKNYPGNIYVWCISSFGAVACFDRFLVLNFANAFTPGGGFMNGAEAQEESLCRESTLYASLVTEKAVGMYEYNRSLNSPAASDYMLLSPEVCVFRDHDSHKLLEKPYTASVLTVPAVNLHGYDDCVHKPASQEIDELMYRRIENMLAVAIAHEYKNLILGAWGCGAFGHDARRVAEYFYNLLVTKGYRNYFDNICFAIPDDAPQANQENNLEQHAHSDKEDNFDVFDEVFADVLRYDIDTYFSSSKPEAAELLAAKAADVAQVDYREFAINNVLKGYYPAQAAYVRYNFPPANISKLNIGYAYGVTRLWDAYMAEQWGCEGDKSVCFYLSDIHDIWCSSYEDIDKPYPFNERSEAEPFTADTLGKGHHVLCRGMRYLGCVDDVYRISPYLSYLVDRGLLEFLTEEHNGYVLMLKDADNNSVVGVTVALEKAGELLAKTPLAWKKFPGCKS</sequence>
<dbReference type="AlphaFoldDB" id="A0A6I2UFP2"/>
<accession>A0A6I2UFP2</accession>
<dbReference type="EMBL" id="VUNR01000026">
    <property type="protein sequence ID" value="MSU09557.1"/>
    <property type="molecule type" value="Genomic_DNA"/>
</dbReference>
<dbReference type="GeneID" id="96779505"/>
<gene>
    <name evidence="2" type="ORF">FYJ84_11255</name>
</gene>
<dbReference type="Gene3D" id="3.40.220.10">
    <property type="entry name" value="Leucine Aminopeptidase, subunit E, domain 1"/>
    <property type="match status" value="1"/>
</dbReference>